<sequence length="386" mass="45291">MSLMEKIMKVIFIHPAHMDYRVELFEKLNQNYDTTFVFTKQGRGQDNVNEKQQEIPKEWKSKVLKTNFKAGRKDIGMYLKLIRELLFSNYDVVLTSTSWYVCWIIAKIRRKKFVFMTEFWHWEDSSVCRKLLNKFTKLVSKTSDSIFAMGTNAYTCYRNFGVDKNKIFTHPQCAVDYSKNPTLDLRSKLELQDKKIILYLGRVIERKGLGYLLNSLKMLENDNVNAFLLVAGDGPDRNKYEKMVADLGLNNVLFVGQIEEKEKASYYNVCDLFVLPSIFYDYSYEPWGLVINEAMAFSKPVIATNAVGASLDMIKNEYNGYVVEEKNIEELYESIKKILSNEELMRVMGKNSRKNFEEKNNYITFFETLNQSIEYTMKEITKTRME</sequence>
<accession>A0A6C0VLB8</accession>
<evidence type="ECO:0000313" key="2">
    <source>
        <dbReference type="EMBL" id="QIB91978.1"/>
    </source>
</evidence>
<dbReference type="CDD" id="cd03801">
    <property type="entry name" value="GT4_PimA-like"/>
    <property type="match status" value="1"/>
</dbReference>
<dbReference type="InterPro" id="IPR001296">
    <property type="entry name" value="Glyco_trans_1"/>
</dbReference>
<dbReference type="AlphaFoldDB" id="A0A6C0VLB8"/>
<dbReference type="Gene3D" id="3.40.50.2000">
    <property type="entry name" value="Glycogen Phosphorylase B"/>
    <property type="match status" value="2"/>
</dbReference>
<evidence type="ECO:0000259" key="1">
    <source>
        <dbReference type="Pfam" id="PF00534"/>
    </source>
</evidence>
<organism evidence="2 3">
    <name type="scientific">Methanosarcina mazei</name>
    <name type="common">Methanosarcina frisia</name>
    <dbReference type="NCBI Taxonomy" id="2209"/>
    <lineage>
        <taxon>Archaea</taxon>
        <taxon>Methanobacteriati</taxon>
        <taxon>Methanobacteriota</taxon>
        <taxon>Stenosarchaea group</taxon>
        <taxon>Methanomicrobia</taxon>
        <taxon>Methanosarcinales</taxon>
        <taxon>Methanosarcinaceae</taxon>
        <taxon>Methanosarcina</taxon>
    </lineage>
</organism>
<dbReference type="PANTHER" id="PTHR12526">
    <property type="entry name" value="GLYCOSYLTRANSFERASE"/>
    <property type="match status" value="1"/>
</dbReference>
<dbReference type="SUPFAM" id="SSF53756">
    <property type="entry name" value="UDP-Glycosyltransferase/glycogen phosphorylase"/>
    <property type="match status" value="1"/>
</dbReference>
<dbReference type="Proteomes" id="UP000467371">
    <property type="component" value="Chromosome"/>
</dbReference>
<dbReference type="EMBL" id="CP042908">
    <property type="protein sequence ID" value="QIB91978.1"/>
    <property type="molecule type" value="Genomic_DNA"/>
</dbReference>
<keyword evidence="2" id="KW-0808">Transferase</keyword>
<evidence type="ECO:0000313" key="3">
    <source>
        <dbReference type="Proteomes" id="UP000467371"/>
    </source>
</evidence>
<feature type="domain" description="Glycosyl transferase family 1" evidence="1">
    <location>
        <begin position="187"/>
        <end position="354"/>
    </location>
</feature>
<reference evidence="2 3" key="1">
    <citation type="journal article" date="2020" name="Environ. Microbiol. Rep.">
        <title>Redox cycling of Fe(II) and Fe(III) in magnetite accelerates aceticlastic methanogenesis by Methanosarcina mazei.</title>
        <authorList>
            <person name="Wang H."/>
            <person name="Byrne J.M."/>
            <person name="Liu P."/>
            <person name="Liu J."/>
            <person name="Dong X."/>
            <person name="Lu Y."/>
        </authorList>
    </citation>
    <scope>NUCLEOTIDE SEQUENCE [LARGE SCALE GENOMIC DNA]</scope>
    <source>
        <strain evidence="3">zm-15</strain>
    </source>
</reference>
<dbReference type="Pfam" id="PF00534">
    <property type="entry name" value="Glycos_transf_1"/>
    <property type="match status" value="1"/>
</dbReference>
<name>A0A6C0VLB8_METMZ</name>
<gene>
    <name evidence="2" type="ORF">FQU78_13910</name>
</gene>
<dbReference type="GO" id="GO:0016757">
    <property type="term" value="F:glycosyltransferase activity"/>
    <property type="evidence" value="ECO:0007669"/>
    <property type="project" value="InterPro"/>
</dbReference>
<protein>
    <submittedName>
        <fullName evidence="2">Glycosyltransferase family 4 protein</fullName>
    </submittedName>
</protein>
<proteinExistence type="predicted"/>